<keyword evidence="3 6" id="KW-0812">Transmembrane</keyword>
<accession>A0A1G2F1B5</accession>
<keyword evidence="5 6" id="KW-0472">Membrane</keyword>
<evidence type="ECO:0000256" key="6">
    <source>
        <dbReference type="SAM" id="Phobius"/>
    </source>
</evidence>
<proteinExistence type="predicted"/>
<evidence type="ECO:0008006" key="9">
    <source>
        <dbReference type="Google" id="ProtNLM"/>
    </source>
</evidence>
<protein>
    <recommendedName>
        <fullName evidence="9">Type II secretion system protein GspG C-terminal domain-containing protein</fullName>
    </recommendedName>
</protein>
<evidence type="ECO:0000256" key="5">
    <source>
        <dbReference type="ARBA" id="ARBA00023136"/>
    </source>
</evidence>
<dbReference type="Gene3D" id="3.30.700.10">
    <property type="entry name" value="Glycoprotein, Type 4 Pilin"/>
    <property type="match status" value="1"/>
</dbReference>
<dbReference type="STRING" id="1801990.A2V69_03745"/>
<evidence type="ECO:0000256" key="2">
    <source>
        <dbReference type="ARBA" id="ARBA00022481"/>
    </source>
</evidence>
<organism evidence="7 8">
    <name type="scientific">Candidatus Portnoybacteria bacterium RBG_13_40_8</name>
    <dbReference type="NCBI Taxonomy" id="1801990"/>
    <lineage>
        <taxon>Bacteria</taxon>
        <taxon>Candidatus Portnoyibacteriota</taxon>
    </lineage>
</organism>
<evidence type="ECO:0000256" key="1">
    <source>
        <dbReference type="ARBA" id="ARBA00004167"/>
    </source>
</evidence>
<dbReference type="NCBIfam" id="TIGR02532">
    <property type="entry name" value="IV_pilin_GFxxxE"/>
    <property type="match status" value="1"/>
</dbReference>
<gene>
    <name evidence="7" type="ORF">A2V69_03745</name>
</gene>
<dbReference type="PROSITE" id="PS00409">
    <property type="entry name" value="PROKAR_NTER_METHYL"/>
    <property type="match status" value="1"/>
</dbReference>
<dbReference type="InterPro" id="IPR000983">
    <property type="entry name" value="Bac_GSPG_pilin"/>
</dbReference>
<keyword evidence="2" id="KW-0488">Methylation</keyword>
<dbReference type="AlphaFoldDB" id="A0A1G2F1B5"/>
<dbReference type="SUPFAM" id="SSF54523">
    <property type="entry name" value="Pili subunits"/>
    <property type="match status" value="1"/>
</dbReference>
<dbReference type="InterPro" id="IPR045584">
    <property type="entry name" value="Pilin-like"/>
</dbReference>
<keyword evidence="4 6" id="KW-1133">Transmembrane helix</keyword>
<name>A0A1G2F1B5_9BACT</name>
<dbReference type="PRINTS" id="PR00813">
    <property type="entry name" value="BCTERIALGSPG"/>
</dbReference>
<feature type="transmembrane region" description="Helical" evidence="6">
    <location>
        <begin position="12"/>
        <end position="33"/>
    </location>
</feature>
<dbReference type="PANTHER" id="PTHR30093:SF44">
    <property type="entry name" value="TYPE II SECRETION SYSTEM CORE PROTEIN G"/>
    <property type="match status" value="1"/>
</dbReference>
<evidence type="ECO:0000313" key="7">
    <source>
        <dbReference type="EMBL" id="OGZ31845.1"/>
    </source>
</evidence>
<dbReference type="GO" id="GO:0015627">
    <property type="term" value="C:type II protein secretion system complex"/>
    <property type="evidence" value="ECO:0007669"/>
    <property type="project" value="InterPro"/>
</dbReference>
<comment type="caution">
    <text evidence="7">The sequence shown here is derived from an EMBL/GenBank/DDBJ whole genome shotgun (WGS) entry which is preliminary data.</text>
</comment>
<dbReference type="Pfam" id="PF07963">
    <property type="entry name" value="N_methyl"/>
    <property type="match status" value="1"/>
</dbReference>
<evidence type="ECO:0000256" key="3">
    <source>
        <dbReference type="ARBA" id="ARBA00022692"/>
    </source>
</evidence>
<evidence type="ECO:0000313" key="8">
    <source>
        <dbReference type="Proteomes" id="UP000177810"/>
    </source>
</evidence>
<dbReference type="GO" id="GO:0016020">
    <property type="term" value="C:membrane"/>
    <property type="evidence" value="ECO:0007669"/>
    <property type="project" value="UniProtKB-SubCell"/>
</dbReference>
<sequence>MKKSKGFTLIELLVVIAIIGILATIVLVSLNTARQKARDSRRIGDMRQIALALEMYYDDTIVYPGDNEAATCDDWAGMVNALEGGGYMTKVPSDPGGSAAYAYNTDFNNYVLRAQLEQATNAAFTTDVDVTNPALGCACDDATRYYCIQP</sequence>
<dbReference type="EMBL" id="MHMT01000031">
    <property type="protein sequence ID" value="OGZ31845.1"/>
    <property type="molecule type" value="Genomic_DNA"/>
</dbReference>
<evidence type="ECO:0000256" key="4">
    <source>
        <dbReference type="ARBA" id="ARBA00022989"/>
    </source>
</evidence>
<dbReference type="Proteomes" id="UP000177810">
    <property type="component" value="Unassembled WGS sequence"/>
</dbReference>
<comment type="subcellular location">
    <subcellularLocation>
        <location evidence="1">Membrane</location>
        <topology evidence="1">Single-pass membrane protein</topology>
    </subcellularLocation>
</comment>
<dbReference type="PANTHER" id="PTHR30093">
    <property type="entry name" value="GENERAL SECRETION PATHWAY PROTEIN G"/>
    <property type="match status" value="1"/>
</dbReference>
<dbReference type="GO" id="GO:0015628">
    <property type="term" value="P:protein secretion by the type II secretion system"/>
    <property type="evidence" value="ECO:0007669"/>
    <property type="project" value="InterPro"/>
</dbReference>
<reference evidence="7 8" key="1">
    <citation type="journal article" date="2016" name="Nat. Commun.">
        <title>Thousands of microbial genomes shed light on interconnected biogeochemical processes in an aquifer system.</title>
        <authorList>
            <person name="Anantharaman K."/>
            <person name="Brown C.T."/>
            <person name="Hug L.A."/>
            <person name="Sharon I."/>
            <person name="Castelle C.J."/>
            <person name="Probst A.J."/>
            <person name="Thomas B.C."/>
            <person name="Singh A."/>
            <person name="Wilkins M.J."/>
            <person name="Karaoz U."/>
            <person name="Brodie E.L."/>
            <person name="Williams K.H."/>
            <person name="Hubbard S.S."/>
            <person name="Banfield J.F."/>
        </authorList>
    </citation>
    <scope>NUCLEOTIDE SEQUENCE [LARGE SCALE GENOMIC DNA]</scope>
</reference>
<dbReference type="InterPro" id="IPR012902">
    <property type="entry name" value="N_methyl_site"/>
</dbReference>